<keyword evidence="3" id="KW-0456">Lyase</keyword>
<comment type="similarity">
    <text evidence="4">Belongs to the FcoT family.</text>
</comment>
<comment type="caution">
    <text evidence="9">The sequence shown here is derived from an EMBL/GenBank/DDBJ whole genome shotgun (WGS) entry which is preliminary data.</text>
</comment>
<evidence type="ECO:0000256" key="4">
    <source>
        <dbReference type="ARBA" id="ARBA00035117"/>
    </source>
</evidence>
<dbReference type="RefSeq" id="WP_147129806.1">
    <property type="nucleotide sequence ID" value="NZ_BJXA01000011.1"/>
</dbReference>
<evidence type="ECO:0000256" key="3">
    <source>
        <dbReference type="ARBA" id="ARBA00023239"/>
    </source>
</evidence>
<evidence type="ECO:0000313" key="10">
    <source>
        <dbReference type="Proteomes" id="UP000321424"/>
    </source>
</evidence>
<evidence type="ECO:0000256" key="2">
    <source>
        <dbReference type="ARBA" id="ARBA00023098"/>
    </source>
</evidence>
<dbReference type="InterPro" id="IPR022598">
    <property type="entry name" value="FcoT_ThioEstase"/>
</dbReference>
<reference evidence="9 10" key="1">
    <citation type="submission" date="2019-07" db="EMBL/GenBank/DDBJ databases">
        <title>Whole genome shotgun sequence of Nocardia ninae NBRC 108245.</title>
        <authorList>
            <person name="Hosoyama A."/>
            <person name="Uohara A."/>
            <person name="Ohji S."/>
            <person name="Ichikawa N."/>
        </authorList>
    </citation>
    <scope>NUCLEOTIDE SEQUENCE [LARGE SCALE GENOMIC DNA]</scope>
    <source>
        <strain evidence="9 10">NBRC 108245</strain>
    </source>
</reference>
<dbReference type="EMBL" id="BJXA01000011">
    <property type="protein sequence ID" value="GEM37695.1"/>
    <property type="molecule type" value="Genomic_DNA"/>
</dbReference>
<accession>A0A511MAJ7</accession>
<dbReference type="InterPro" id="IPR043064">
    <property type="entry name" value="FcoT_ThioEstase_Rv0098-like_sf"/>
</dbReference>
<gene>
    <name evidence="9" type="ORF">NN4_22140</name>
</gene>
<name>A0A511MAJ7_9NOCA</name>
<comment type="catalytic activity">
    <reaction evidence="8">
        <text>a (3R)-3-[(carboxymethyl)amino]fatty acid + holo-[ACP] + H(+) = a (2E)-enoyl-[ACP] + glycine + H2O</text>
        <dbReference type="Rhea" id="RHEA:74923"/>
        <dbReference type="Rhea" id="RHEA-COMP:9685"/>
        <dbReference type="Rhea" id="RHEA-COMP:9925"/>
        <dbReference type="ChEBI" id="CHEBI:15377"/>
        <dbReference type="ChEBI" id="CHEBI:15378"/>
        <dbReference type="ChEBI" id="CHEBI:57305"/>
        <dbReference type="ChEBI" id="CHEBI:64479"/>
        <dbReference type="ChEBI" id="CHEBI:78784"/>
        <dbReference type="ChEBI" id="CHEBI:193080"/>
        <dbReference type="EC" id="4.3.2.11"/>
    </reaction>
    <physiologicalReaction direction="right-to-left" evidence="8">
        <dbReference type="Rhea" id="RHEA:74925"/>
    </physiologicalReaction>
</comment>
<evidence type="ECO:0000313" key="9">
    <source>
        <dbReference type="EMBL" id="GEM37695.1"/>
    </source>
</evidence>
<dbReference type="Proteomes" id="UP000321424">
    <property type="component" value="Unassembled WGS sequence"/>
</dbReference>
<dbReference type="Gene3D" id="3.10.129.30">
    <property type="entry name" value="Rv0098, thioesterase-like hot dog domain"/>
    <property type="match status" value="1"/>
</dbReference>
<keyword evidence="10" id="KW-1185">Reference proteome</keyword>
<evidence type="ECO:0000256" key="6">
    <source>
        <dbReference type="ARBA" id="ARBA00035169"/>
    </source>
</evidence>
<dbReference type="AlphaFoldDB" id="A0A511MAJ7"/>
<evidence type="ECO:0000256" key="5">
    <source>
        <dbReference type="ARBA" id="ARBA00035127"/>
    </source>
</evidence>
<evidence type="ECO:0000256" key="8">
    <source>
        <dbReference type="ARBA" id="ARBA00048742"/>
    </source>
</evidence>
<dbReference type="Pfam" id="PF10862">
    <property type="entry name" value="FcoT"/>
    <property type="match status" value="1"/>
</dbReference>
<dbReference type="OrthoDB" id="510402at2"/>
<sequence>MTAEVFANDPLLLSEVLRCYKPHCRYLRELTVEARGEQATATGTFEIAESCYIDATGHLNSVEVNICYNQMLYQTIAVLVRHRVGPLFGGWTMDDYWRRQLPGILITRLDSEFRRPIDPRRFYGEFVLDGSQERVSSIDGAPFTSLDTSFRCWDDAGGRCAGTVRLAIVDVAQPMGAMR</sequence>
<dbReference type="EC" id="4.3.2.11" evidence="5"/>
<protein>
    <recommendedName>
        <fullName evidence="6">(2E)-enoyl-[ACP] glycyltransferase</fullName>
        <ecNumber evidence="5">4.3.2.11</ecNumber>
    </recommendedName>
    <alternativeName>
        <fullName evidence="7">(2E)-unsaturated fatty acyl-[ACP] glycyltransferase</fullName>
    </alternativeName>
</protein>
<dbReference type="GO" id="GO:0016829">
    <property type="term" value="F:lyase activity"/>
    <property type="evidence" value="ECO:0007669"/>
    <property type="project" value="UniProtKB-KW"/>
</dbReference>
<dbReference type="GO" id="GO:0006631">
    <property type="term" value="P:fatty acid metabolic process"/>
    <property type="evidence" value="ECO:0007669"/>
    <property type="project" value="UniProtKB-KW"/>
</dbReference>
<organism evidence="9 10">
    <name type="scientific">Nocardia ninae NBRC 108245</name>
    <dbReference type="NCBI Taxonomy" id="1210091"/>
    <lineage>
        <taxon>Bacteria</taxon>
        <taxon>Bacillati</taxon>
        <taxon>Actinomycetota</taxon>
        <taxon>Actinomycetes</taxon>
        <taxon>Mycobacteriales</taxon>
        <taxon>Nocardiaceae</taxon>
        <taxon>Nocardia</taxon>
    </lineage>
</organism>
<evidence type="ECO:0000256" key="7">
    <source>
        <dbReference type="ARBA" id="ARBA00035448"/>
    </source>
</evidence>
<proteinExistence type="inferred from homology"/>
<keyword evidence="1" id="KW-0276">Fatty acid metabolism</keyword>
<evidence type="ECO:0000256" key="1">
    <source>
        <dbReference type="ARBA" id="ARBA00022832"/>
    </source>
</evidence>
<keyword evidence="2" id="KW-0443">Lipid metabolism</keyword>